<feature type="region of interest" description="Disordered" evidence="16">
    <location>
        <begin position="902"/>
        <end position="925"/>
    </location>
</feature>
<dbReference type="EC" id="5.6.2.4" evidence="13"/>
<evidence type="ECO:0000256" key="9">
    <source>
        <dbReference type="ARBA" id="ARBA00023125"/>
    </source>
</evidence>
<dbReference type="Gene3D" id="3.90.320.10">
    <property type="match status" value="1"/>
</dbReference>
<dbReference type="InterPro" id="IPR027417">
    <property type="entry name" value="P-loop_NTPase"/>
</dbReference>
<organism evidence="19 20">
    <name type="scientific">Bifidobacterium amazonense</name>
    <dbReference type="NCBI Taxonomy" id="2809027"/>
    <lineage>
        <taxon>Bacteria</taxon>
        <taxon>Bacillati</taxon>
        <taxon>Actinomycetota</taxon>
        <taxon>Actinomycetes</taxon>
        <taxon>Bifidobacteriales</taxon>
        <taxon>Bifidobacteriaceae</taxon>
        <taxon>Bifidobacterium</taxon>
    </lineage>
</organism>
<dbReference type="PROSITE" id="PS51198">
    <property type="entry name" value="UVRD_HELICASE_ATP_BIND"/>
    <property type="match status" value="1"/>
</dbReference>
<gene>
    <name evidence="19" type="ORF">JS533_003245</name>
</gene>
<evidence type="ECO:0000256" key="6">
    <source>
        <dbReference type="ARBA" id="ARBA00022806"/>
    </source>
</evidence>
<comment type="caution">
    <text evidence="19">The sequence shown here is derived from an EMBL/GenBank/DDBJ whole genome shotgun (WGS) entry which is preliminary data.</text>
</comment>
<dbReference type="Gene3D" id="1.10.10.160">
    <property type="match status" value="1"/>
</dbReference>
<keyword evidence="20" id="KW-1185">Reference proteome</keyword>
<evidence type="ECO:0000256" key="11">
    <source>
        <dbReference type="ARBA" id="ARBA00023235"/>
    </source>
</evidence>
<dbReference type="Proteomes" id="UP000710815">
    <property type="component" value="Unassembled WGS sequence"/>
</dbReference>
<feature type="region of interest" description="Disordered" evidence="16">
    <location>
        <begin position="945"/>
        <end position="965"/>
    </location>
</feature>
<keyword evidence="5 15" id="KW-0378">Hydrolase</keyword>
<dbReference type="InterPro" id="IPR038726">
    <property type="entry name" value="PDDEXK_AddAB-type"/>
</dbReference>
<evidence type="ECO:0000256" key="2">
    <source>
        <dbReference type="ARBA" id="ARBA00022722"/>
    </source>
</evidence>
<sequence length="1348" mass="146533">MSETTFTDSPEQAEVISAPTDADVLVVAGAGSGKTYTMTRRIIGLIERGVRPERILGLTFTRKAASELLNRVSAAVAGTDADGRGAFLKPEVSTYDAFFQSIVCQYGLLVGFDQNTQPLSEAGAIQLASTVAGRHTDLLLADDWGSFNAVVGKMLDLSHAIGNAMIGGGTASVDEAIGRIRAWDAGFVRRLDEAIGNAPVPDEEPKPKAPRRAKKDTDAQYAAKRDDYRARLHELCVWRCAALRDTARRRDTLLTLVEEYEREKRRQNMAEFSDFTVAAYQLVSRFPSIGERYRRRYTHVLLDEYQDTSTTQAMLLAALFHAQDGGRSSVNAVGDPFQSIYAWRGASPGAFRMFQHDFAMGEAARPYPLSVTRRNSRIVLEAANNLTAPLRIPPRRAGSSLMREVDVAPLSAMDDAPAGTVGVLGLTTFGQEIDAVARFAKRAIARYGHDAGKPAPADGKPHVAVLFRAKTHMAEFAQGLERAGLTTLVVGYSALLERPDVRDLLALLHAAADHTDTNALMRLLATPRYGLEADDLAVLARLAERLDTQARYRSLVEAGLAEDGLDDGDDAFPTTDASVSARVAEAVRAYRDRVPHAVFLADLLGRGDLARLADGEPRLGERAKAAIVRAGTALRTVQAAANHPLTEVIETAVRALELDIDMIVAQAVAHPDRPVDPAAARTGVDAIVALVDTYTREIVEGGTPNLRGFMAWTDSLASIEEETAATPDTPADVVLMTIHQSKGLEWDAVAVAGMAAGTFPSVKGRLRITPDEDHAGGMDSGSWTPPEYRTTVATWLDDPAAVPVPVRVDAGILPRFPHDAEPGADPQDSLAMLDDVEVVDDEIYGDLRGKDIGDDMDAVDSDGWYLTQAEEYGRRLLADERRLAYVALTRARHDALLTYSRYPSADRDPRPTLERPGRRPNESKPSVFWTEVRDSLCHHADLTAVGEGKGSEPASAVAASSTPSLDDIGAERPDGFFVGEQAADYERAVVEEAWSAPLERRDDHASLPWPAELSDHVVERLVHAVEAHGGVLGAGEDGRADGGIPDRDSLAGRAAMLVADPDLMPQEFDDASQLDESVHERAMRVLGGGRQSVTALQARSGRLGASERRQTWRGIVRPIPRVASPLAETGTLFHAWAERFVNAWADEAADVVDAGPSDGSDDGPAFGTAPAPVTREAMIDDLAARERAIREREADGETVPAKERDLAVWQRRLVESRWAARRPAWAERQIVAAIPGIGDVIVNGKLDAVFRGGLAGETDGKRYTIVDWKTGRRPVKPGDVERRLVQLDWYRLLLSYIERISLESIDATLYYLREPDETRRELHARDKTEAQILAELRDAGVPEGSDDD</sequence>
<dbReference type="InterPro" id="IPR013986">
    <property type="entry name" value="DExx_box_DNA_helicase_dom_sf"/>
</dbReference>
<feature type="domain" description="UvrD-like helicase C-terminal" evidence="18">
    <location>
        <begin position="377"/>
        <end position="743"/>
    </location>
</feature>
<feature type="compositionally biased region" description="Basic and acidic residues" evidence="16">
    <location>
        <begin position="904"/>
        <end position="922"/>
    </location>
</feature>
<keyword evidence="11" id="KW-0413">Isomerase</keyword>
<comment type="similarity">
    <text evidence="1">Belongs to the helicase family. UvrD subfamily.</text>
</comment>
<evidence type="ECO:0000256" key="5">
    <source>
        <dbReference type="ARBA" id="ARBA00022801"/>
    </source>
</evidence>
<dbReference type="RefSeq" id="WP_241513096.1">
    <property type="nucleotide sequence ID" value="NZ_JAFEJT020000008.1"/>
</dbReference>
<evidence type="ECO:0000256" key="16">
    <source>
        <dbReference type="SAM" id="MobiDB-lite"/>
    </source>
</evidence>
<reference evidence="19 20" key="1">
    <citation type="journal article" date="2021" name="Environ. Microbiol.">
        <title>Genetic insights into the dark matter of the mammalian gut microbiota through targeted genome reconstruction.</title>
        <authorList>
            <person name="Lugli G.A."/>
            <person name="Alessandri G."/>
            <person name="Milani C."/>
            <person name="Viappiani A."/>
            <person name="Fontana F."/>
            <person name="Tarracchini C."/>
            <person name="Mancabelli L."/>
            <person name="Argentini C."/>
            <person name="Ruiz L."/>
            <person name="Margolles A."/>
            <person name="van Sinderen D."/>
            <person name="Turroni F."/>
            <person name="Ventura M."/>
        </authorList>
    </citation>
    <scope>NUCLEOTIDE SEQUENCE [LARGE SCALE GENOMIC DNA]</scope>
    <source>
        <strain evidence="19 20">MA1</strain>
    </source>
</reference>
<dbReference type="InterPro" id="IPR014016">
    <property type="entry name" value="UvrD-like_ATP-bd"/>
</dbReference>
<feature type="binding site" evidence="15">
    <location>
        <begin position="28"/>
        <end position="35"/>
    </location>
    <ligand>
        <name>ATP</name>
        <dbReference type="ChEBI" id="CHEBI:30616"/>
    </ligand>
</feature>
<dbReference type="InterPro" id="IPR000212">
    <property type="entry name" value="DNA_helicase_UvrD/REP"/>
</dbReference>
<evidence type="ECO:0000256" key="4">
    <source>
        <dbReference type="ARBA" id="ARBA00022763"/>
    </source>
</evidence>
<reference evidence="19 20" key="2">
    <citation type="journal article" date="2021" name="Syst. Appl. Microbiol.">
        <title>Phylogenetic classification of ten novel species belonging to the genus Bifidobacterium comprising B. phasiani sp. nov., B. pongonis sp. nov., B. saguinibicoloris sp. nov., B. colobi sp. nov., B. simiiventris sp. nov., B. santillanense sp. nov., B. miconis sp. nov., B. amazonense sp. nov., B. pluvialisilvae sp. nov., and B. miconisargentati sp. nov.</title>
        <authorList>
            <person name="Lugli G.A."/>
            <person name="Calvete-Torre I."/>
            <person name="Alessandri G."/>
            <person name="Milani C."/>
            <person name="Turroni F."/>
            <person name="Laiolo P."/>
            <person name="Ossiprandi M.C."/>
            <person name="Margolles A."/>
            <person name="Ruiz L."/>
            <person name="Ventura M."/>
        </authorList>
    </citation>
    <scope>NUCLEOTIDE SEQUENCE [LARGE SCALE GENOMIC DNA]</scope>
    <source>
        <strain evidence="19 20">MA1</strain>
    </source>
</reference>
<evidence type="ECO:0000256" key="3">
    <source>
        <dbReference type="ARBA" id="ARBA00022741"/>
    </source>
</evidence>
<feature type="compositionally biased region" description="Low complexity" evidence="16">
    <location>
        <begin position="951"/>
        <end position="964"/>
    </location>
</feature>
<evidence type="ECO:0000256" key="15">
    <source>
        <dbReference type="PROSITE-ProRule" id="PRU00560"/>
    </source>
</evidence>
<evidence type="ECO:0000259" key="18">
    <source>
        <dbReference type="PROSITE" id="PS51217"/>
    </source>
</evidence>
<feature type="domain" description="UvrD-like helicase ATP-binding" evidence="17">
    <location>
        <begin position="7"/>
        <end position="376"/>
    </location>
</feature>
<dbReference type="Pfam" id="PF00580">
    <property type="entry name" value="UvrD-helicase"/>
    <property type="match status" value="1"/>
</dbReference>
<dbReference type="Pfam" id="PF13361">
    <property type="entry name" value="UvrD_C"/>
    <property type="match status" value="1"/>
</dbReference>
<dbReference type="Pfam" id="PF12705">
    <property type="entry name" value="PDDEXK_1"/>
    <property type="match status" value="1"/>
</dbReference>
<dbReference type="InterPro" id="IPR014017">
    <property type="entry name" value="DNA_helicase_UvrD-like_C"/>
</dbReference>
<dbReference type="PANTHER" id="PTHR11070">
    <property type="entry name" value="UVRD / RECB / PCRA DNA HELICASE FAMILY MEMBER"/>
    <property type="match status" value="1"/>
</dbReference>
<feature type="region of interest" description="Disordered" evidence="16">
    <location>
        <begin position="196"/>
        <end position="220"/>
    </location>
</feature>
<evidence type="ECO:0000256" key="10">
    <source>
        <dbReference type="ARBA" id="ARBA00023204"/>
    </source>
</evidence>
<keyword evidence="4" id="KW-0227">DNA damage</keyword>
<dbReference type="CDD" id="cd17932">
    <property type="entry name" value="DEXQc_UvrD"/>
    <property type="match status" value="1"/>
</dbReference>
<dbReference type="InterPro" id="IPR011604">
    <property type="entry name" value="PDDEXK-like_dom_sf"/>
</dbReference>
<keyword evidence="7" id="KW-0269">Exonuclease</keyword>
<comment type="catalytic activity">
    <reaction evidence="12">
        <text>Couples ATP hydrolysis with the unwinding of duplex DNA by translocating in the 3'-5' direction.</text>
        <dbReference type="EC" id="5.6.2.4"/>
    </reaction>
</comment>
<evidence type="ECO:0000256" key="14">
    <source>
        <dbReference type="ARBA" id="ARBA00048988"/>
    </source>
</evidence>
<name>A0ABS9VT69_9BIFI</name>
<evidence type="ECO:0000256" key="7">
    <source>
        <dbReference type="ARBA" id="ARBA00022839"/>
    </source>
</evidence>
<accession>A0ABS9VT69</accession>
<evidence type="ECO:0000313" key="20">
    <source>
        <dbReference type="Proteomes" id="UP000710815"/>
    </source>
</evidence>
<dbReference type="EMBL" id="JAFEJT020000008">
    <property type="protein sequence ID" value="MCH9275292.1"/>
    <property type="molecule type" value="Genomic_DNA"/>
</dbReference>
<dbReference type="PANTHER" id="PTHR11070:SF55">
    <property type="entry name" value="DNA 3'-5' HELICASE"/>
    <property type="match status" value="1"/>
</dbReference>
<keyword evidence="8 15" id="KW-0067">ATP-binding</keyword>
<dbReference type="SUPFAM" id="SSF52540">
    <property type="entry name" value="P-loop containing nucleoside triphosphate hydrolases"/>
    <property type="match status" value="1"/>
</dbReference>
<evidence type="ECO:0000256" key="13">
    <source>
        <dbReference type="ARBA" id="ARBA00034808"/>
    </source>
</evidence>
<dbReference type="Gene3D" id="1.10.486.10">
    <property type="entry name" value="PCRA, domain 4"/>
    <property type="match status" value="1"/>
</dbReference>
<keyword evidence="2" id="KW-0540">Nuclease</keyword>
<evidence type="ECO:0000256" key="12">
    <source>
        <dbReference type="ARBA" id="ARBA00034617"/>
    </source>
</evidence>
<evidence type="ECO:0000259" key="17">
    <source>
        <dbReference type="PROSITE" id="PS51198"/>
    </source>
</evidence>
<evidence type="ECO:0000256" key="8">
    <source>
        <dbReference type="ARBA" id="ARBA00022840"/>
    </source>
</evidence>
<keyword evidence="10" id="KW-0234">DNA repair</keyword>
<proteinExistence type="inferred from homology"/>
<evidence type="ECO:0000313" key="19">
    <source>
        <dbReference type="EMBL" id="MCH9275292.1"/>
    </source>
</evidence>
<dbReference type="PROSITE" id="PS51217">
    <property type="entry name" value="UVRD_HELICASE_CTER"/>
    <property type="match status" value="1"/>
</dbReference>
<keyword evidence="9" id="KW-0238">DNA-binding</keyword>
<comment type="catalytic activity">
    <reaction evidence="14">
        <text>ATP + H2O = ADP + phosphate + H(+)</text>
        <dbReference type="Rhea" id="RHEA:13065"/>
        <dbReference type="ChEBI" id="CHEBI:15377"/>
        <dbReference type="ChEBI" id="CHEBI:15378"/>
        <dbReference type="ChEBI" id="CHEBI:30616"/>
        <dbReference type="ChEBI" id="CHEBI:43474"/>
        <dbReference type="ChEBI" id="CHEBI:456216"/>
        <dbReference type="EC" id="5.6.2.4"/>
    </reaction>
</comment>
<protein>
    <recommendedName>
        <fullName evidence="13">DNA 3'-5' helicase</fullName>
        <ecNumber evidence="13">5.6.2.4</ecNumber>
    </recommendedName>
</protein>
<keyword evidence="3 15" id="KW-0547">Nucleotide-binding</keyword>
<dbReference type="Gene3D" id="3.40.50.300">
    <property type="entry name" value="P-loop containing nucleotide triphosphate hydrolases"/>
    <property type="match status" value="4"/>
</dbReference>
<evidence type="ECO:0000256" key="1">
    <source>
        <dbReference type="ARBA" id="ARBA00009922"/>
    </source>
</evidence>
<keyword evidence="6 15" id="KW-0347">Helicase</keyword>